<name>A0A0F7IEY3_9EURY</name>
<feature type="transmembrane region" description="Helical" evidence="1">
    <location>
        <begin position="55"/>
        <end position="73"/>
    </location>
</feature>
<protein>
    <recommendedName>
        <fullName evidence="2">Flavinylation-associated cytochrome domain-containing protein</fullName>
    </recommendedName>
</protein>
<dbReference type="RefSeq" id="WP_052747775.1">
    <property type="nucleotide sequence ID" value="NZ_CP011267.1"/>
</dbReference>
<dbReference type="Proteomes" id="UP000034723">
    <property type="component" value="Chromosome"/>
</dbReference>
<accession>A0A0F7IEY3</accession>
<keyword evidence="1" id="KW-0472">Membrane</keyword>
<organism evidence="3 4">
    <name type="scientific">Geoglobus ahangari</name>
    <dbReference type="NCBI Taxonomy" id="113653"/>
    <lineage>
        <taxon>Archaea</taxon>
        <taxon>Methanobacteriati</taxon>
        <taxon>Methanobacteriota</taxon>
        <taxon>Archaeoglobi</taxon>
        <taxon>Archaeoglobales</taxon>
        <taxon>Archaeoglobaceae</taxon>
        <taxon>Geoglobus</taxon>
    </lineage>
</organism>
<evidence type="ECO:0000259" key="2">
    <source>
        <dbReference type="Pfam" id="PF14358"/>
    </source>
</evidence>
<dbReference type="HOGENOM" id="CLU_2140110_0_0_2"/>
<proteinExistence type="predicted"/>
<gene>
    <name evidence="3" type="ORF">GAH_01100</name>
</gene>
<dbReference type="AlphaFoldDB" id="A0A0F7IEY3"/>
<keyword evidence="1" id="KW-0812">Transmembrane</keyword>
<feature type="domain" description="Flavinylation-associated cytochrome" evidence="2">
    <location>
        <begin position="10"/>
        <end position="75"/>
    </location>
</feature>
<keyword evidence="1" id="KW-1133">Transmembrane helix</keyword>
<reference evidence="3 4" key="1">
    <citation type="submission" date="2015-04" db="EMBL/GenBank/DDBJ databases">
        <title>The complete genome sequence of the hyperthermophilic, obligate iron-reducing archaeon Geoglobus ahangari strain 234T.</title>
        <authorList>
            <person name="Manzella M.P."/>
            <person name="Holmes D.E."/>
            <person name="Rocheleau J.M."/>
            <person name="Chung A."/>
            <person name="Reguera G."/>
            <person name="Kashefi K."/>
        </authorList>
    </citation>
    <scope>NUCLEOTIDE SEQUENCE [LARGE SCALE GENOMIC DNA]</scope>
    <source>
        <strain evidence="3 4">234</strain>
    </source>
</reference>
<sequence>MSRRSLRAAVDVLLVIGFVVILVTGIGLYFAPSGRIAKETGWTWMGMDKETLEEVHTYFGFSMVAVGLVHLFLNYRAMYYLLKHTVSVKRNLAKISVAVALMWSAGSFTLRG</sequence>
<keyword evidence="4" id="KW-1185">Reference proteome</keyword>
<evidence type="ECO:0000256" key="1">
    <source>
        <dbReference type="SAM" id="Phobius"/>
    </source>
</evidence>
<evidence type="ECO:0000313" key="3">
    <source>
        <dbReference type="EMBL" id="AKG91584.1"/>
    </source>
</evidence>
<dbReference type="InterPro" id="IPR025517">
    <property type="entry name" value="DUF4405"/>
</dbReference>
<dbReference type="GeneID" id="24803675"/>
<evidence type="ECO:0000313" key="4">
    <source>
        <dbReference type="Proteomes" id="UP000034723"/>
    </source>
</evidence>
<dbReference type="InParanoid" id="A0A0F7IEY3"/>
<dbReference type="EMBL" id="CP011267">
    <property type="protein sequence ID" value="AKG91584.1"/>
    <property type="molecule type" value="Genomic_DNA"/>
</dbReference>
<dbReference type="KEGG" id="gah:GAH_01100"/>
<dbReference type="Pfam" id="PF14358">
    <property type="entry name" value="DUF4405"/>
    <property type="match status" value="1"/>
</dbReference>
<dbReference type="STRING" id="113653.GAH_01100"/>
<feature type="transmembrane region" description="Helical" evidence="1">
    <location>
        <begin position="12"/>
        <end position="31"/>
    </location>
</feature>